<dbReference type="Proteomes" id="UP001501747">
    <property type="component" value="Unassembled WGS sequence"/>
</dbReference>
<proteinExistence type="predicted"/>
<gene>
    <name evidence="2" type="ORF">GCM10022247_48000</name>
</gene>
<comment type="caution">
    <text evidence="2">The sequence shown here is derived from an EMBL/GenBank/DDBJ whole genome shotgun (WGS) entry which is preliminary data.</text>
</comment>
<reference evidence="3" key="1">
    <citation type="journal article" date="2019" name="Int. J. Syst. Evol. Microbiol.">
        <title>The Global Catalogue of Microorganisms (GCM) 10K type strain sequencing project: providing services to taxonomists for standard genome sequencing and annotation.</title>
        <authorList>
            <consortium name="The Broad Institute Genomics Platform"/>
            <consortium name="The Broad Institute Genome Sequencing Center for Infectious Disease"/>
            <person name="Wu L."/>
            <person name="Ma J."/>
        </authorList>
    </citation>
    <scope>NUCLEOTIDE SEQUENCE [LARGE SCALE GENOMIC DNA]</scope>
    <source>
        <strain evidence="3">JCM 17342</strain>
    </source>
</reference>
<dbReference type="EMBL" id="BAABAL010000017">
    <property type="protein sequence ID" value="GAA4018758.1"/>
    <property type="molecule type" value="Genomic_DNA"/>
</dbReference>
<evidence type="ECO:0000256" key="1">
    <source>
        <dbReference type="SAM" id="MobiDB-lite"/>
    </source>
</evidence>
<evidence type="ECO:0000313" key="2">
    <source>
        <dbReference type="EMBL" id="GAA4018758.1"/>
    </source>
</evidence>
<organism evidence="2 3">
    <name type="scientific">Allokutzneria multivorans</name>
    <dbReference type="NCBI Taxonomy" id="1142134"/>
    <lineage>
        <taxon>Bacteria</taxon>
        <taxon>Bacillati</taxon>
        <taxon>Actinomycetota</taxon>
        <taxon>Actinomycetes</taxon>
        <taxon>Pseudonocardiales</taxon>
        <taxon>Pseudonocardiaceae</taxon>
        <taxon>Allokutzneria</taxon>
    </lineage>
</organism>
<name>A0ABP7SZB3_9PSEU</name>
<feature type="region of interest" description="Disordered" evidence="1">
    <location>
        <begin position="19"/>
        <end position="39"/>
    </location>
</feature>
<keyword evidence="3" id="KW-1185">Reference proteome</keyword>
<sequence>MVVVVIIVPTPEYEELCRSPDPGRRAIGTGESYEYNMPP</sequence>
<accession>A0ABP7SZB3</accession>
<protein>
    <submittedName>
        <fullName evidence="2">Uncharacterized protein</fullName>
    </submittedName>
</protein>
<evidence type="ECO:0000313" key="3">
    <source>
        <dbReference type="Proteomes" id="UP001501747"/>
    </source>
</evidence>